<comment type="similarity">
    <text evidence="1">Belongs to the bacterial solute-binding protein 8 family.</text>
</comment>
<organism evidence="4 5">
    <name type="scientific">Rhodococcus erythropolis (strain PR4 / NBRC 100887)</name>
    <dbReference type="NCBI Taxonomy" id="234621"/>
    <lineage>
        <taxon>Bacteria</taxon>
        <taxon>Bacillati</taxon>
        <taxon>Actinomycetota</taxon>
        <taxon>Actinomycetes</taxon>
        <taxon>Mycobacteriales</taxon>
        <taxon>Nocardiaceae</taxon>
        <taxon>Rhodococcus</taxon>
        <taxon>Rhodococcus erythropolis group</taxon>
    </lineage>
</organism>
<dbReference type="HOGENOM" id="CLU_038034_7_3_11"/>
<dbReference type="KEGG" id="rer:RER_11940"/>
<evidence type="ECO:0000256" key="2">
    <source>
        <dbReference type="SAM" id="MobiDB-lite"/>
    </source>
</evidence>
<evidence type="ECO:0000256" key="1">
    <source>
        <dbReference type="ARBA" id="ARBA00008814"/>
    </source>
</evidence>
<gene>
    <name evidence="4" type="ordered locus">RER_11940</name>
</gene>
<dbReference type="Gene3D" id="3.40.50.1980">
    <property type="entry name" value="Nitrogenase molybdenum iron protein domain"/>
    <property type="match status" value="2"/>
</dbReference>
<dbReference type="InterPro" id="IPR002491">
    <property type="entry name" value="ABC_transptr_periplasmic_BD"/>
</dbReference>
<evidence type="ECO:0000259" key="3">
    <source>
        <dbReference type="PROSITE" id="PS50983"/>
    </source>
</evidence>
<reference evidence="5" key="1">
    <citation type="submission" date="2005-03" db="EMBL/GenBank/DDBJ databases">
        <title>Comparison of the complete genome sequences of Rhodococcus erythropolis PR4 and Rhodococcus opacus B4.</title>
        <authorList>
            <person name="Takarada H."/>
            <person name="Sekine M."/>
            <person name="Hosoyama A."/>
            <person name="Yamada R."/>
            <person name="Fujisawa T."/>
            <person name="Omata S."/>
            <person name="Shimizu A."/>
            <person name="Tsukatani N."/>
            <person name="Tanikawa S."/>
            <person name="Fujita N."/>
            <person name="Harayama S."/>
        </authorList>
    </citation>
    <scope>NUCLEOTIDE SEQUENCE [LARGE SCALE GENOMIC DNA]</scope>
    <source>
        <strain evidence="5">PR4 / NBRC 100887</strain>
    </source>
</reference>
<dbReference type="EMBL" id="AP008957">
    <property type="protein sequence ID" value="BAH31902.1"/>
    <property type="molecule type" value="Genomic_DNA"/>
</dbReference>
<sequence>MGRSRVRIPAGSRGQQAPVHTVTGSANEPLRERDSMRLSRLRLPAAAVVALLSASLVACSSDDSAAQQSNSSEQSRVTVQNCGRDVTVERPIERAIAVNQPAAEMLFALGVQDRMAGYAMSDDDVLPELREARSQVQAFDTEFPSFESVLEREPDMVYTTFNYTFTSEGIADRTKFTDLGVATYQSPSECTGQDAEQSKALTLDDLYAEIGDVATLFDVKDKGVELTESLKDRAATATASLGAENVTLAWWYAATKTPYFAGCCGAPGIMTDAVGAKNAFDDDKQYWPEIGWESVLDRDPTVLVLADLDRGGDGDSAADKIAFLESDPVASKLTAVKNKRYIILEGTTMDPSIRNVGGIEQLSDGLRQLGVV</sequence>
<protein>
    <submittedName>
        <fullName evidence="4">Putative ABC transporter substrate-binding protein</fullName>
    </submittedName>
</protein>
<dbReference type="eggNOG" id="COG0614">
    <property type="taxonomic scope" value="Bacteria"/>
</dbReference>
<evidence type="ECO:0000313" key="5">
    <source>
        <dbReference type="Proteomes" id="UP000002204"/>
    </source>
</evidence>
<feature type="region of interest" description="Disordered" evidence="2">
    <location>
        <begin position="1"/>
        <end position="21"/>
    </location>
</feature>
<dbReference type="SUPFAM" id="SSF53807">
    <property type="entry name" value="Helical backbone' metal receptor"/>
    <property type="match status" value="1"/>
</dbReference>
<dbReference type="PANTHER" id="PTHR30535:SF7">
    <property type="entry name" value="IRON(III) DICITRATE-BINDING PROTEIN"/>
    <property type="match status" value="1"/>
</dbReference>
<dbReference type="PROSITE" id="PS50983">
    <property type="entry name" value="FE_B12_PBP"/>
    <property type="match status" value="1"/>
</dbReference>
<feature type="domain" description="Fe/B12 periplasmic-binding" evidence="3">
    <location>
        <begin position="94"/>
        <end position="372"/>
    </location>
</feature>
<reference evidence="4 5" key="2">
    <citation type="journal article" date="2006" name="Environ. Microbiol.">
        <title>Sequence analysis of three plasmids harboured in Rhodococcus erythropolis strain PR4.</title>
        <authorList>
            <person name="Sekine M."/>
            <person name="Tanikawa S."/>
            <person name="Omata S."/>
            <person name="Saito M."/>
            <person name="Fujisawa T."/>
            <person name="Tsukatani N."/>
            <person name="Tajima T."/>
            <person name="Sekigawa T."/>
            <person name="Kosugi H."/>
            <person name="Matsuo Y."/>
            <person name="Nishiko R."/>
            <person name="Imamura K."/>
            <person name="Ito M."/>
            <person name="Narita H."/>
            <person name="Tago S."/>
            <person name="Fujita N."/>
            <person name="Harayama S."/>
        </authorList>
    </citation>
    <scope>NUCLEOTIDE SEQUENCE [LARGE SCALE GENOMIC DNA]</scope>
    <source>
        <strain evidence="5">PR4 / NBRC 100887</strain>
    </source>
</reference>
<proteinExistence type="inferred from homology"/>
<evidence type="ECO:0000313" key="4">
    <source>
        <dbReference type="EMBL" id="BAH31902.1"/>
    </source>
</evidence>
<dbReference type="Pfam" id="PF01497">
    <property type="entry name" value="Peripla_BP_2"/>
    <property type="match status" value="1"/>
</dbReference>
<name>C0ZSS9_RHOE4</name>
<dbReference type="AlphaFoldDB" id="C0ZSS9"/>
<accession>C0ZSS9</accession>
<dbReference type="InterPro" id="IPR050902">
    <property type="entry name" value="ABC_Transporter_SBP"/>
</dbReference>
<dbReference type="Proteomes" id="UP000002204">
    <property type="component" value="Chromosome"/>
</dbReference>
<dbReference type="PANTHER" id="PTHR30535">
    <property type="entry name" value="VITAMIN B12-BINDING PROTEIN"/>
    <property type="match status" value="1"/>
</dbReference>